<gene>
    <name evidence="9" type="ORF">BaRGS_00008360</name>
</gene>
<feature type="compositionally biased region" description="Low complexity" evidence="7">
    <location>
        <begin position="515"/>
        <end position="544"/>
    </location>
</feature>
<feature type="region of interest" description="Disordered" evidence="7">
    <location>
        <begin position="101"/>
        <end position="165"/>
    </location>
</feature>
<feature type="domain" description="Condensin complex subunit 1 C-terminal" evidence="8">
    <location>
        <begin position="596"/>
        <end position="758"/>
    </location>
</feature>
<evidence type="ECO:0000256" key="4">
    <source>
        <dbReference type="ARBA" id="ARBA00023067"/>
    </source>
</evidence>
<dbReference type="SUPFAM" id="SSF48371">
    <property type="entry name" value="ARM repeat"/>
    <property type="match status" value="1"/>
</dbReference>
<dbReference type="InterPro" id="IPR016024">
    <property type="entry name" value="ARM-type_fold"/>
</dbReference>
<dbReference type="Gene3D" id="1.25.10.10">
    <property type="entry name" value="Leucine-rich Repeat Variant"/>
    <property type="match status" value="2"/>
</dbReference>
<feature type="region of interest" description="Disordered" evidence="7">
    <location>
        <begin position="509"/>
        <end position="548"/>
    </location>
</feature>
<evidence type="ECO:0000256" key="2">
    <source>
        <dbReference type="ARBA" id="ARBA00022618"/>
    </source>
</evidence>
<dbReference type="AlphaFoldDB" id="A0ABD0LLW6"/>
<name>A0ABD0LLW6_9CAEN</name>
<sequence length="1137" mass="127532">AFVKILQDFPDEQYASMLKWIGVLSRNEKSSTRTFSMEVIILLLALPERTLTGVAEDVAALASHAVLVQHVLARCSDVAAAVRTRAITGFAQCWKRTVNESEQESERENNQPHAAGDATDTRSADTTPATPAGQTPADQTPGSDKPQTPSRRSARRRLHAAPACTRRKSVVRKAALQALHKYILFEAPAFRQEDIDVLCERCRDYALSVRKQALVSLTEILLQFQNDPKIQRGWLKGVLPMLWDQEMSVQEKCLEILDQVILSNIVPCHRSKSDDHTMAWQLLTVISKEENRDLRRHMKKACRLLEQQKKLKTSTVTSLLSHVGTENTQAAWSLLADLAATNLSIDTKPVIQYWESNGHSMGATTKGDIWENVLKILGSNAKNVSNQQQAKLIDDFKSHLLRFELQPPIISALASAIHQFSQAQHEENFLKRQEWGREILAACDQYLSTIVLDEDSSSQHEVEESRVTCYLFTLGVVALLCPSITPKRTPMLVQSFVATPCITAHGDSAHEISAGSQPSQPSQGSELSTEGSQGTQSSQSQSTQPLSQFRGCKMPDRVRAFAFLTLGKLCLQEKSLAKKCVPAMARELEMSPSDAVRNNIVIILRDLCIRYTTLVDPYVTNMASCLRDPAPIVRRQTLELLTGLLQEDYLKWKGVLFFRFIVTLLDPHPEIRSFAEFCLGFHLLKRHPALMSQHLLESIFVFNDYSKHTVFNKYEQTEREKEMFSLKGKDNRGNRLKLYRFMLEHMEDEHRFNLTAKISQEVLGAFVDGILPFDEDSHNLLQDTLAILSSKEIKLASLRSKPMEEPTDEMELANAAMATVKKTLITQVVKRHVMENVIPVVLSLKRMMEKERSPLVKDLMAFLRELFKDYRNEVKEILAADKQLACEVEYDLRQFDRQEGEGTGQGQTTSVTTEADQATVPAGGTSSARPTTPSVRPQTPAGSSKKTTPAAANQSHVGAIVMPERSPKPRSHEVVGAIRQAALQTIEKLRNRRQSDQSRRRQSSVTWAENVLVNVSLSEKDLQQKEATEDEQPNTPQRRRPLRAISALSNVTFAGENMTLPLAPPSPIPGQNRSQTDDDDEEETEGENIIFMNSPDVVQPKPRKWKVKVKNQEEAEAASLPAAVNSPVISRSRRGRR</sequence>
<feature type="compositionally biased region" description="Acidic residues" evidence="7">
    <location>
        <begin position="1077"/>
        <end position="1086"/>
    </location>
</feature>
<feature type="compositionally biased region" description="Basic residues" evidence="7">
    <location>
        <begin position="152"/>
        <end position="165"/>
    </location>
</feature>
<keyword evidence="10" id="KW-1185">Reference proteome</keyword>
<feature type="region of interest" description="Disordered" evidence="7">
    <location>
        <begin position="897"/>
        <end position="973"/>
    </location>
</feature>
<dbReference type="GO" id="GO:0030261">
    <property type="term" value="P:chromosome condensation"/>
    <property type="evidence" value="ECO:0007669"/>
    <property type="project" value="UniProtKB-KW"/>
</dbReference>
<comment type="subcellular location">
    <subcellularLocation>
        <location evidence="1">Nucleus</location>
    </subcellularLocation>
</comment>
<organism evidence="9 10">
    <name type="scientific">Batillaria attramentaria</name>
    <dbReference type="NCBI Taxonomy" id="370345"/>
    <lineage>
        <taxon>Eukaryota</taxon>
        <taxon>Metazoa</taxon>
        <taxon>Spiralia</taxon>
        <taxon>Lophotrochozoa</taxon>
        <taxon>Mollusca</taxon>
        <taxon>Gastropoda</taxon>
        <taxon>Caenogastropoda</taxon>
        <taxon>Sorbeoconcha</taxon>
        <taxon>Cerithioidea</taxon>
        <taxon>Batillariidae</taxon>
        <taxon>Batillaria</taxon>
    </lineage>
</organism>
<evidence type="ECO:0000313" key="9">
    <source>
        <dbReference type="EMBL" id="KAK7500453.1"/>
    </source>
</evidence>
<protein>
    <recommendedName>
        <fullName evidence="8">Condensin complex subunit 1 C-terminal domain-containing protein</fullName>
    </recommendedName>
</protein>
<dbReference type="PANTHER" id="PTHR14222">
    <property type="entry name" value="CONDENSIN"/>
    <property type="match status" value="1"/>
</dbReference>
<dbReference type="EMBL" id="JACVVK020000037">
    <property type="protein sequence ID" value="KAK7500453.1"/>
    <property type="molecule type" value="Genomic_DNA"/>
</dbReference>
<dbReference type="GO" id="GO:0051301">
    <property type="term" value="P:cell division"/>
    <property type="evidence" value="ECO:0007669"/>
    <property type="project" value="UniProtKB-KW"/>
</dbReference>
<dbReference type="InterPro" id="IPR011989">
    <property type="entry name" value="ARM-like"/>
</dbReference>
<evidence type="ECO:0000256" key="7">
    <source>
        <dbReference type="SAM" id="MobiDB-lite"/>
    </source>
</evidence>
<evidence type="ECO:0000256" key="1">
    <source>
        <dbReference type="ARBA" id="ARBA00004123"/>
    </source>
</evidence>
<feature type="compositionally biased region" description="Low complexity" evidence="7">
    <location>
        <begin position="124"/>
        <end position="141"/>
    </location>
</feature>
<dbReference type="Proteomes" id="UP001519460">
    <property type="component" value="Unassembled WGS sequence"/>
</dbReference>
<proteinExistence type="predicted"/>
<evidence type="ECO:0000256" key="6">
    <source>
        <dbReference type="ARBA" id="ARBA00023306"/>
    </source>
</evidence>
<evidence type="ECO:0000256" key="5">
    <source>
        <dbReference type="ARBA" id="ARBA00023242"/>
    </source>
</evidence>
<feature type="non-terminal residue" evidence="9">
    <location>
        <position position="1"/>
    </location>
</feature>
<feature type="region of interest" description="Disordered" evidence="7">
    <location>
        <begin position="1057"/>
        <end position="1137"/>
    </location>
</feature>
<feature type="compositionally biased region" description="Polar residues" evidence="7">
    <location>
        <begin position="924"/>
        <end position="956"/>
    </location>
</feature>
<keyword evidence="4" id="KW-0226">DNA condensation</keyword>
<accession>A0ABD0LLW6</accession>
<reference evidence="9 10" key="1">
    <citation type="journal article" date="2023" name="Sci. Data">
        <title>Genome assembly of the Korean intertidal mud-creeper Batillaria attramentaria.</title>
        <authorList>
            <person name="Patra A.K."/>
            <person name="Ho P.T."/>
            <person name="Jun S."/>
            <person name="Lee S.J."/>
            <person name="Kim Y."/>
            <person name="Won Y.J."/>
        </authorList>
    </citation>
    <scope>NUCLEOTIDE SEQUENCE [LARGE SCALE GENOMIC DNA]</scope>
    <source>
        <strain evidence="9">Wonlab-2016</strain>
    </source>
</reference>
<keyword evidence="3" id="KW-0498">Mitosis</keyword>
<dbReference type="InterPro" id="IPR032682">
    <property type="entry name" value="Cnd1_C"/>
</dbReference>
<evidence type="ECO:0000256" key="3">
    <source>
        <dbReference type="ARBA" id="ARBA00022776"/>
    </source>
</evidence>
<dbReference type="InterPro" id="IPR026971">
    <property type="entry name" value="CND1/NCAPD3"/>
</dbReference>
<dbReference type="PANTHER" id="PTHR14222:SF1">
    <property type="entry name" value="CONDENSIN-2 COMPLEX SUBUNIT D3"/>
    <property type="match status" value="1"/>
</dbReference>
<keyword evidence="6" id="KW-0131">Cell cycle</keyword>
<feature type="compositionally biased region" description="Basic and acidic residues" evidence="7">
    <location>
        <begin position="1018"/>
        <end position="1027"/>
    </location>
</feature>
<dbReference type="GO" id="GO:0005634">
    <property type="term" value="C:nucleus"/>
    <property type="evidence" value="ECO:0007669"/>
    <property type="project" value="UniProtKB-SubCell"/>
</dbReference>
<evidence type="ECO:0000259" key="8">
    <source>
        <dbReference type="Pfam" id="PF12717"/>
    </source>
</evidence>
<keyword evidence="2" id="KW-0132">Cell division</keyword>
<keyword evidence="5" id="KW-0539">Nucleus</keyword>
<comment type="caution">
    <text evidence="9">The sequence shown here is derived from an EMBL/GenBank/DDBJ whole genome shotgun (WGS) entry which is preliminary data.</text>
</comment>
<dbReference type="Pfam" id="PF12717">
    <property type="entry name" value="Cnd1"/>
    <property type="match status" value="1"/>
</dbReference>
<feature type="region of interest" description="Disordered" evidence="7">
    <location>
        <begin position="1018"/>
        <end position="1042"/>
    </location>
</feature>
<evidence type="ECO:0000313" key="10">
    <source>
        <dbReference type="Proteomes" id="UP001519460"/>
    </source>
</evidence>